<feature type="region of interest" description="Disordered" evidence="1">
    <location>
        <begin position="1"/>
        <end position="20"/>
    </location>
</feature>
<feature type="domain" description="Bacterial toxin 4" evidence="2">
    <location>
        <begin position="159"/>
        <end position="187"/>
    </location>
</feature>
<evidence type="ECO:0000313" key="3">
    <source>
        <dbReference type="EMBL" id="PRY16582.1"/>
    </source>
</evidence>
<protein>
    <submittedName>
        <fullName evidence="3">Putative RNase toxin 4 of polymorphic toxin system</fullName>
    </submittedName>
</protein>
<dbReference type="AlphaFoldDB" id="A0A2T0R5Z8"/>
<evidence type="ECO:0000259" key="2">
    <source>
        <dbReference type="Pfam" id="PF15541"/>
    </source>
</evidence>
<organism evidence="3 4">
    <name type="scientific">Kineococcus rhizosphaerae</name>
    <dbReference type="NCBI Taxonomy" id="559628"/>
    <lineage>
        <taxon>Bacteria</taxon>
        <taxon>Bacillati</taxon>
        <taxon>Actinomycetota</taxon>
        <taxon>Actinomycetes</taxon>
        <taxon>Kineosporiales</taxon>
        <taxon>Kineosporiaceae</taxon>
        <taxon>Kineococcus</taxon>
    </lineage>
</organism>
<feature type="region of interest" description="Disordered" evidence="1">
    <location>
        <begin position="49"/>
        <end position="70"/>
    </location>
</feature>
<evidence type="ECO:0000313" key="4">
    <source>
        <dbReference type="Proteomes" id="UP000238083"/>
    </source>
</evidence>
<dbReference type="Pfam" id="PF15541">
    <property type="entry name" value="Ntox4"/>
    <property type="match status" value="1"/>
</dbReference>
<gene>
    <name evidence="3" type="ORF">CLV37_10311</name>
</gene>
<reference evidence="3 4" key="1">
    <citation type="submission" date="2018-03" db="EMBL/GenBank/DDBJ databases">
        <title>Genomic Encyclopedia of Archaeal and Bacterial Type Strains, Phase II (KMG-II): from individual species to whole genera.</title>
        <authorList>
            <person name="Goeker M."/>
        </authorList>
    </citation>
    <scope>NUCLEOTIDE SEQUENCE [LARGE SCALE GENOMIC DNA]</scope>
    <source>
        <strain evidence="3 4">DSM 19711</strain>
    </source>
</reference>
<proteinExistence type="predicted"/>
<evidence type="ECO:0000256" key="1">
    <source>
        <dbReference type="SAM" id="MobiDB-lite"/>
    </source>
</evidence>
<dbReference type="Proteomes" id="UP000238083">
    <property type="component" value="Unassembled WGS sequence"/>
</dbReference>
<dbReference type="InterPro" id="IPR029102">
    <property type="entry name" value="Ntox4"/>
</dbReference>
<accession>A0A2T0R5Z8</accession>
<dbReference type="EMBL" id="PVZF01000003">
    <property type="protein sequence ID" value="PRY16582.1"/>
    <property type="molecule type" value="Genomic_DNA"/>
</dbReference>
<comment type="caution">
    <text evidence="3">The sequence shown here is derived from an EMBL/GenBank/DDBJ whole genome shotgun (WGS) entry which is preliminary data.</text>
</comment>
<keyword evidence="4" id="KW-1185">Reference proteome</keyword>
<name>A0A2T0R5Z8_9ACTN</name>
<sequence length="206" mass="21068">MQRLQRAREAYERSRGRGDAAVREALERLRVEAVKADEVLRASGFEVTPVGDQPEVLPPGRPAPAGSVAEPGSARALSDAARARAQALGPLPAASAVDVFTALEVSQPEFLAEGALRESLSRGEVPGVGLEGCTLGGSGIRGLGTDPHGLAARLADLVAGWQRAHLVGPGFGPEEFLGLLLAPEGVSSRRSGGGSSCSCGPCATRA</sequence>
<feature type="region of interest" description="Disordered" evidence="1">
    <location>
        <begin position="186"/>
        <end position="206"/>
    </location>
</feature>